<dbReference type="Pfam" id="PF00903">
    <property type="entry name" value="Glyoxalase"/>
    <property type="match status" value="1"/>
</dbReference>
<evidence type="ECO:0000313" key="2">
    <source>
        <dbReference type="EMBL" id="QBP13499.1"/>
    </source>
</evidence>
<dbReference type="Proteomes" id="UP000253772">
    <property type="component" value="Chromosome c2"/>
</dbReference>
<sequence length="380" mass="42347">MTRPPRNVLRTPPAFPESALPAFIQKLERPEALVKAQALTFLMFEKRDLGATETFLTDFGMRCVSRTDSQLLARGTGTQPCLLMVRKGQRPRYLGAAFTVNSENDLARVEATTNARRLPPDSIPGGGAGVELIDPAGNLLWLVTGQQPVDPQPLRDPLHVLTNGPGTLRRVNATVRPPLEPAAVVKLGHVVLQTIDFPRMARWYMRHLGLIPTDVQYLEDGSPNLCFFRLDLGNTPSDHHAFVLAGGIEEKYEHSAYEVLDLDALGQGHNVLRANGHRHMWGIGRHVLGSQLFDYWFDPDGMEFEHYTDGDVFTADHETHYVPLEMSGIWAWGDDVPASMGVKRNLTTLFRVARLLRLGLLSAARLKLLGRAMTQARPWL</sequence>
<evidence type="ECO:0000313" key="3">
    <source>
        <dbReference type="Proteomes" id="UP000253772"/>
    </source>
</evidence>
<dbReference type="InterPro" id="IPR037523">
    <property type="entry name" value="VOC_core"/>
</dbReference>
<dbReference type="InterPro" id="IPR029068">
    <property type="entry name" value="Glyas_Bleomycin-R_OHBP_Dase"/>
</dbReference>
<dbReference type="SUPFAM" id="SSF54593">
    <property type="entry name" value="Glyoxalase/Bleomycin resistance protein/Dihydroxybiphenyl dioxygenase"/>
    <property type="match status" value="1"/>
</dbReference>
<dbReference type="PROSITE" id="PS51819">
    <property type="entry name" value="VOC"/>
    <property type="match status" value="1"/>
</dbReference>
<feature type="domain" description="VOC" evidence="1">
    <location>
        <begin position="186"/>
        <end position="309"/>
    </location>
</feature>
<dbReference type="Gene3D" id="3.10.180.10">
    <property type="entry name" value="2,3-Dihydroxybiphenyl 1,2-Dioxygenase, domain 1"/>
    <property type="match status" value="2"/>
</dbReference>
<accession>A0A482J1R6</accession>
<proteinExistence type="predicted"/>
<keyword evidence="2" id="KW-0560">Oxidoreductase</keyword>
<dbReference type="EMBL" id="CP037901">
    <property type="protein sequence ID" value="QBP13499.1"/>
    <property type="molecule type" value="Genomic_DNA"/>
</dbReference>
<reference evidence="2 3" key="1">
    <citation type="submission" date="2019-03" db="EMBL/GenBank/DDBJ databases">
        <title>Comparative insights into the high quality Complete genome sequence of highly metal resistant Cupriavidus metallidurans strain BS1 isolated from a gold-copper mine.</title>
        <authorList>
            <person name="Mazhar H.S."/>
            <person name="Rensing C."/>
        </authorList>
    </citation>
    <scope>NUCLEOTIDE SEQUENCE [LARGE SCALE GENOMIC DNA]</scope>
    <source>
        <strain evidence="2 3">BS1</strain>
    </source>
</reference>
<protein>
    <submittedName>
        <fullName evidence="2">Biphenyl-2,3-diol 1,2-dioxygenase</fullName>
    </submittedName>
</protein>
<dbReference type="GO" id="GO:0051213">
    <property type="term" value="F:dioxygenase activity"/>
    <property type="evidence" value="ECO:0007669"/>
    <property type="project" value="UniProtKB-KW"/>
</dbReference>
<dbReference type="AlphaFoldDB" id="A0A482J1R6"/>
<gene>
    <name evidence="2" type="ORF">DDF84_028240</name>
</gene>
<organism evidence="2 3">
    <name type="scientific">Cupriavidus metallidurans</name>
    <dbReference type="NCBI Taxonomy" id="119219"/>
    <lineage>
        <taxon>Bacteria</taxon>
        <taxon>Pseudomonadati</taxon>
        <taxon>Pseudomonadota</taxon>
        <taxon>Betaproteobacteria</taxon>
        <taxon>Burkholderiales</taxon>
        <taxon>Burkholderiaceae</taxon>
        <taxon>Cupriavidus</taxon>
    </lineage>
</organism>
<dbReference type="RefSeq" id="WP_111733804.1">
    <property type="nucleotide sequence ID" value="NZ_CP037901.1"/>
</dbReference>
<dbReference type="OrthoDB" id="8676366at2"/>
<name>A0A482J1R6_9BURK</name>
<evidence type="ECO:0000259" key="1">
    <source>
        <dbReference type="PROSITE" id="PS51819"/>
    </source>
</evidence>
<dbReference type="InterPro" id="IPR004360">
    <property type="entry name" value="Glyas_Fos-R_dOase_dom"/>
</dbReference>
<keyword evidence="2" id="KW-0223">Dioxygenase</keyword>